<dbReference type="EMBL" id="AUPC02000539">
    <property type="protein sequence ID" value="POG58355.1"/>
    <property type="molecule type" value="Genomic_DNA"/>
</dbReference>
<dbReference type="InterPro" id="IPR055854">
    <property type="entry name" value="DUF7431"/>
</dbReference>
<dbReference type="VEuPathDB" id="FungiDB:RhiirFUN_019375"/>
<evidence type="ECO:0000313" key="2">
    <source>
        <dbReference type="EMBL" id="POG58355.1"/>
    </source>
</evidence>
<dbReference type="Proteomes" id="UP000018888">
    <property type="component" value="Unassembled WGS sequence"/>
</dbReference>
<proteinExistence type="predicted"/>
<keyword evidence="3" id="KW-1185">Reference proteome</keyword>
<evidence type="ECO:0000259" key="1">
    <source>
        <dbReference type="Pfam" id="PF24209"/>
    </source>
</evidence>
<sequence>MLKVKIENKENGSKFHKDAHLDTKLSDFRKELEETDEINDKLSFSQKFDDDFAVEISRVNEDDFMLKDFMEEFTEGSNEIDMFLVTTTYWKFLNKLNQLDRGWMITSEGIERANKQALILHSAKIVEVNAVNAEKQVTVSYKYEKDMKRFYITDKNVPNFAGRSKKNGKSASPSKYTVKYTVYEKARFEIDKLKASVAFIEEVKNAIEDGKIEKFEKITEKYGQFIPTKIILGGLIENDEKQLKYCRYWDCIEFQEQKSVFHFVDAGLRKKIYSIFGKKILYSLITIEKDDSVNDENIDDNYKVNKIKLPSEVSNIISNNADCSIFATAVGMNYCYHCQILTSPGKEPELMVHCLEERSDDTEILIRWIVIGYDTYLKPNIKFESMKLKVLRKDYMPYDECNHKMFELLDSSDYYCVGIPVVDKKDSLIGHCFSNDYKELNTFAYSLREKRCERLPKFSFNVLAIPKKDTTLTEQIKLFEKDMNDSIITVGKYCDNEFNELNLKKFPKFISICLNKSEQILLKQRLAQIKVKFLGENSQRDFKCLFLIPFESDDDLTTETLDTLKNYYVNSHGKLNEVLSNVSSGVLSNVTSGGVKLIKKLTPRRNSKETNGKLETK</sequence>
<name>A0A2H5RDI1_RHIID</name>
<reference evidence="2 3" key="2">
    <citation type="journal article" date="2018" name="New Phytol.">
        <title>High intraspecific genome diversity in the model arbuscular mycorrhizal symbiont Rhizophagus irregularis.</title>
        <authorList>
            <person name="Chen E.C.H."/>
            <person name="Morin E."/>
            <person name="Beaudet D."/>
            <person name="Noel J."/>
            <person name="Yildirir G."/>
            <person name="Ndikumana S."/>
            <person name="Charron P."/>
            <person name="St-Onge C."/>
            <person name="Giorgi J."/>
            <person name="Kruger M."/>
            <person name="Marton T."/>
            <person name="Ropars J."/>
            <person name="Grigoriev I.V."/>
            <person name="Hainaut M."/>
            <person name="Henrissat B."/>
            <person name="Roux C."/>
            <person name="Martin F."/>
            <person name="Corradi N."/>
        </authorList>
    </citation>
    <scope>NUCLEOTIDE SEQUENCE [LARGE SCALE GENOMIC DNA]</scope>
    <source>
        <strain evidence="2 3">DAOM 197198</strain>
    </source>
</reference>
<feature type="domain" description="DUF7431" evidence="1">
    <location>
        <begin position="300"/>
        <end position="535"/>
    </location>
</feature>
<dbReference type="AlphaFoldDB" id="A0A2H5RDI1"/>
<comment type="caution">
    <text evidence="2">The sequence shown here is derived from an EMBL/GenBank/DDBJ whole genome shotgun (WGS) entry which is preliminary data.</text>
</comment>
<accession>A0A2H5RDI1</accession>
<gene>
    <name evidence="2" type="ORF">GLOIN_2v1731446</name>
</gene>
<evidence type="ECO:0000313" key="3">
    <source>
        <dbReference type="Proteomes" id="UP000018888"/>
    </source>
</evidence>
<organism evidence="2 3">
    <name type="scientific">Rhizophagus irregularis (strain DAOM 181602 / DAOM 197198 / MUCL 43194)</name>
    <name type="common">Arbuscular mycorrhizal fungus</name>
    <name type="synonym">Glomus intraradices</name>
    <dbReference type="NCBI Taxonomy" id="747089"/>
    <lineage>
        <taxon>Eukaryota</taxon>
        <taxon>Fungi</taxon>
        <taxon>Fungi incertae sedis</taxon>
        <taxon>Mucoromycota</taxon>
        <taxon>Glomeromycotina</taxon>
        <taxon>Glomeromycetes</taxon>
        <taxon>Glomerales</taxon>
        <taxon>Glomeraceae</taxon>
        <taxon>Rhizophagus</taxon>
    </lineage>
</organism>
<protein>
    <recommendedName>
        <fullName evidence="1">DUF7431 domain-containing protein</fullName>
    </recommendedName>
</protein>
<dbReference type="Pfam" id="PF24209">
    <property type="entry name" value="DUF7431"/>
    <property type="match status" value="1"/>
</dbReference>
<reference evidence="2 3" key="1">
    <citation type="journal article" date="2013" name="Proc. Natl. Acad. Sci. U.S.A.">
        <title>Genome of an arbuscular mycorrhizal fungus provides insight into the oldest plant symbiosis.</title>
        <authorList>
            <person name="Tisserant E."/>
            <person name="Malbreil M."/>
            <person name="Kuo A."/>
            <person name="Kohler A."/>
            <person name="Symeonidi A."/>
            <person name="Balestrini R."/>
            <person name="Charron P."/>
            <person name="Duensing N."/>
            <person name="Frei Dit Frey N."/>
            <person name="Gianinazzi-Pearson V."/>
            <person name="Gilbert L.B."/>
            <person name="Handa Y."/>
            <person name="Herr J.R."/>
            <person name="Hijri M."/>
            <person name="Koul R."/>
            <person name="Kawaguchi M."/>
            <person name="Krajinski F."/>
            <person name="Lammers P.J."/>
            <person name="Masclaux F.G."/>
            <person name="Murat C."/>
            <person name="Morin E."/>
            <person name="Ndikumana S."/>
            <person name="Pagni M."/>
            <person name="Petitpierre D."/>
            <person name="Requena N."/>
            <person name="Rosikiewicz P."/>
            <person name="Riley R."/>
            <person name="Saito K."/>
            <person name="San Clemente H."/>
            <person name="Shapiro H."/>
            <person name="van Tuinen D."/>
            <person name="Becard G."/>
            <person name="Bonfante P."/>
            <person name="Paszkowski U."/>
            <person name="Shachar-Hill Y.Y."/>
            <person name="Tuskan G.A."/>
            <person name="Young P.W."/>
            <person name="Sanders I.R."/>
            <person name="Henrissat B."/>
            <person name="Rensing S.A."/>
            <person name="Grigoriev I.V."/>
            <person name="Corradi N."/>
            <person name="Roux C."/>
            <person name="Martin F."/>
        </authorList>
    </citation>
    <scope>NUCLEOTIDE SEQUENCE [LARGE SCALE GENOMIC DNA]</scope>
    <source>
        <strain evidence="2 3">DAOM 197198</strain>
    </source>
</reference>